<dbReference type="EMBL" id="LR796496">
    <property type="protein sequence ID" value="CAB4148299.1"/>
    <property type="molecule type" value="Genomic_DNA"/>
</dbReference>
<sequence length="204" mass="24065">MVALEKTLPLTVRYEALYSLMQEEVIKFCNFKTKSDIYGISSEELSQESWLTVWRYLHRFNAEIKSTDTDERGRWMRLKGWVFIIINRRYLDLIDKYSRRPANFAYIVTTGSVLLENGEEEQSFFDILTQKTYDFADRVYVEELWKSLEEELPEKDFDLIKLYVSLGSSISQTANKVGMTRDHTGERLRGVKAKIKATKYFMSN</sequence>
<name>A0A6J5SYV4_9CAUD</name>
<evidence type="ECO:0000313" key="8">
    <source>
        <dbReference type="EMBL" id="CAB4217070.1"/>
    </source>
</evidence>
<organism evidence="9">
    <name type="scientific">uncultured Caudovirales phage</name>
    <dbReference type="NCBI Taxonomy" id="2100421"/>
    <lineage>
        <taxon>Viruses</taxon>
        <taxon>Duplodnaviria</taxon>
        <taxon>Heunggongvirae</taxon>
        <taxon>Uroviricota</taxon>
        <taxon>Caudoviricetes</taxon>
        <taxon>Peduoviridae</taxon>
        <taxon>Maltschvirus</taxon>
        <taxon>Maltschvirus maltsch</taxon>
    </lineage>
</organism>
<dbReference type="EMBL" id="LR798432">
    <property type="protein sequence ID" value="CAB5231435.1"/>
    <property type="molecule type" value="Genomic_DNA"/>
</dbReference>
<evidence type="ECO:0000313" key="5">
    <source>
        <dbReference type="EMBL" id="CAB4186304.1"/>
    </source>
</evidence>
<dbReference type="EMBL" id="LR797192">
    <property type="protein sequence ID" value="CAB4192742.1"/>
    <property type="molecule type" value="Genomic_DNA"/>
</dbReference>
<dbReference type="EMBL" id="LR797456">
    <property type="protein sequence ID" value="CAB4217070.1"/>
    <property type="molecule type" value="Genomic_DNA"/>
</dbReference>
<dbReference type="EMBL" id="LR796811">
    <property type="protein sequence ID" value="CAB4168052.1"/>
    <property type="molecule type" value="Genomic_DNA"/>
</dbReference>
<dbReference type="GO" id="GO:0006352">
    <property type="term" value="P:DNA-templated transcription initiation"/>
    <property type="evidence" value="ECO:0007669"/>
    <property type="project" value="InterPro"/>
</dbReference>
<evidence type="ECO:0000313" key="9">
    <source>
        <dbReference type="EMBL" id="CAB4220136.1"/>
    </source>
</evidence>
<evidence type="ECO:0000313" key="1">
    <source>
        <dbReference type="EMBL" id="CAB4148299.1"/>
    </source>
</evidence>
<evidence type="ECO:0000313" key="2">
    <source>
        <dbReference type="EMBL" id="CAB4168052.1"/>
    </source>
</evidence>
<keyword evidence="9" id="KW-0804">Transcription</keyword>
<keyword evidence="9" id="KW-0240">DNA-directed RNA polymerase</keyword>
<protein>
    <submittedName>
        <fullName evidence="9">RpoE DNA-directed RNA polymerase specialized sigma subunit, sigma24 homolog</fullName>
    </submittedName>
</protein>
<proteinExistence type="predicted"/>
<evidence type="ECO:0000313" key="4">
    <source>
        <dbReference type="EMBL" id="CAB4180723.1"/>
    </source>
</evidence>
<dbReference type="EMBL" id="LR797496">
    <property type="protein sequence ID" value="CAB4220136.1"/>
    <property type="molecule type" value="Genomic_DNA"/>
</dbReference>
<evidence type="ECO:0000313" key="6">
    <source>
        <dbReference type="EMBL" id="CAB4190304.1"/>
    </source>
</evidence>
<accession>A0A6J5SYV4</accession>
<dbReference type="Gene3D" id="1.10.1740.10">
    <property type="match status" value="1"/>
</dbReference>
<evidence type="ECO:0000313" key="3">
    <source>
        <dbReference type="EMBL" id="CAB4174854.1"/>
    </source>
</evidence>
<dbReference type="EMBL" id="LR797145">
    <property type="protein sequence ID" value="CAB4190304.1"/>
    <property type="molecule type" value="Genomic_DNA"/>
</dbReference>
<dbReference type="EMBL" id="LR796991">
    <property type="protein sequence ID" value="CAB4180723.1"/>
    <property type="molecule type" value="Genomic_DNA"/>
</dbReference>
<reference evidence="9" key="1">
    <citation type="submission" date="2020-05" db="EMBL/GenBank/DDBJ databases">
        <authorList>
            <person name="Chiriac C."/>
            <person name="Salcher M."/>
            <person name="Ghai R."/>
            <person name="Kavagutti S V."/>
        </authorList>
    </citation>
    <scope>NUCLEOTIDE SEQUENCE</scope>
</reference>
<dbReference type="EMBL" id="LR796910">
    <property type="protein sequence ID" value="CAB4174854.1"/>
    <property type="molecule type" value="Genomic_DNA"/>
</dbReference>
<evidence type="ECO:0000313" key="10">
    <source>
        <dbReference type="EMBL" id="CAB5231435.1"/>
    </source>
</evidence>
<dbReference type="EMBL" id="LR797088">
    <property type="protein sequence ID" value="CAB4186304.1"/>
    <property type="molecule type" value="Genomic_DNA"/>
</dbReference>
<dbReference type="InterPro" id="IPR013325">
    <property type="entry name" value="RNA_pol_sigma_r2"/>
</dbReference>
<gene>
    <name evidence="4" type="ORF">UFOVP1036_93</name>
    <name evidence="5" type="ORF">UFOVP1132_75</name>
    <name evidence="6" type="ORF">UFOVP1190_50</name>
    <name evidence="7" type="ORF">UFOVP1248_77</name>
    <name evidence="8" type="ORF">UFOVP1493_9</name>
    <name evidence="10" type="ORF">UFOVP1584_81</name>
    <name evidence="9" type="ORF">UFOVP1635_85</name>
    <name evidence="1" type="ORF">UFOVP521_27</name>
    <name evidence="2" type="ORF">UFOVP856_100</name>
    <name evidence="3" type="ORF">UFOVP967_89</name>
</gene>
<dbReference type="GO" id="GO:0000428">
    <property type="term" value="C:DNA-directed RNA polymerase complex"/>
    <property type="evidence" value="ECO:0007669"/>
    <property type="project" value="UniProtKB-KW"/>
</dbReference>
<evidence type="ECO:0000313" key="7">
    <source>
        <dbReference type="EMBL" id="CAB4192742.1"/>
    </source>
</evidence>
<dbReference type="GO" id="GO:0003700">
    <property type="term" value="F:DNA-binding transcription factor activity"/>
    <property type="evidence" value="ECO:0007669"/>
    <property type="project" value="InterPro"/>
</dbReference>
<dbReference type="SUPFAM" id="SSF88946">
    <property type="entry name" value="Sigma2 domain of RNA polymerase sigma factors"/>
    <property type="match status" value="1"/>
</dbReference>